<dbReference type="EMBL" id="PKGU01000006">
    <property type="protein sequence ID" value="PKZ14051.1"/>
    <property type="molecule type" value="Genomic_DNA"/>
</dbReference>
<reference evidence="1 2" key="1">
    <citation type="submission" date="2017-12" db="EMBL/GenBank/DDBJ databases">
        <title>Phylogenetic diversity of female urinary microbiome.</title>
        <authorList>
            <person name="Thomas-White K."/>
            <person name="Wolfe A.J."/>
        </authorList>
    </citation>
    <scope>NUCLEOTIDE SEQUENCE [LARGE SCALE GENOMIC DNA]</scope>
    <source>
        <strain evidence="1 2">UMB0064</strain>
    </source>
</reference>
<accession>A0A2I1M1P3</accession>
<organism evidence="1 2">
    <name type="scientific">Alloscardovia omnicolens</name>
    <dbReference type="NCBI Taxonomy" id="419015"/>
    <lineage>
        <taxon>Bacteria</taxon>
        <taxon>Bacillati</taxon>
        <taxon>Actinomycetota</taxon>
        <taxon>Actinomycetes</taxon>
        <taxon>Bifidobacteriales</taxon>
        <taxon>Bifidobacteriaceae</taxon>
        <taxon>Alloscardovia</taxon>
    </lineage>
</organism>
<dbReference type="Proteomes" id="UP000242263">
    <property type="component" value="Unassembled WGS sequence"/>
</dbReference>
<gene>
    <name evidence="1" type="ORF">CYJ32_07445</name>
</gene>
<sequence>MAVTLAEAKNSASEAYNAMVVDDFRKSSAILDNLEFDQAVNPAGGSTLTYGYRRLKTERAAAFRAYNTEYTPAEAVTEKIAVDLHPLGGTFQIDRAIAPVGTGDSNAMEVQITQLIKATTAKFNDAFINGDSATDANSFDGLDKALTGKDTEYNADGTKTYDWSTTTEDSAFGILDALDELMADLNGEATAIVANKYALARIRAAVRRTSAYVREPVDDLTANGRPIMRESYGGILLIDAGAKSGSNELVIPMTTGKTDIYVYRANIADGLTGVTTTAGNLVTTYLPDLSQPGAVKTGEVELGPVALALKSTKAAAVLRGVKVR</sequence>
<proteinExistence type="predicted"/>
<evidence type="ECO:0000313" key="2">
    <source>
        <dbReference type="Proteomes" id="UP000242263"/>
    </source>
</evidence>
<dbReference type="NCBIfam" id="NF045672">
    <property type="entry name" value="MCP_gp7_epsi_15"/>
    <property type="match status" value="1"/>
</dbReference>
<name>A0A2I1M1P3_9BIFI</name>
<dbReference type="InterPro" id="IPR048813">
    <property type="entry name" value="GP7-like"/>
</dbReference>
<comment type="caution">
    <text evidence="1">The sequence shown here is derived from an EMBL/GenBank/DDBJ whole genome shotgun (WGS) entry which is preliminary data.</text>
</comment>
<dbReference type="AlphaFoldDB" id="A0A2I1M1P3"/>
<dbReference type="RefSeq" id="WP_101541590.1">
    <property type="nucleotide sequence ID" value="NZ_PKGU01000006.1"/>
</dbReference>
<protein>
    <submittedName>
        <fullName evidence="1">Phage capsid protein</fullName>
    </submittedName>
</protein>
<evidence type="ECO:0000313" key="1">
    <source>
        <dbReference type="EMBL" id="PKZ14051.1"/>
    </source>
</evidence>
<dbReference type="SUPFAM" id="SSF56563">
    <property type="entry name" value="Major capsid protein gp5"/>
    <property type="match status" value="1"/>
</dbReference>